<keyword evidence="2 6" id="KW-0812">Transmembrane</keyword>
<dbReference type="Proteomes" id="UP000275078">
    <property type="component" value="Unassembled WGS sequence"/>
</dbReference>
<dbReference type="InterPro" id="IPR039868">
    <property type="entry name" value="ARMD3-like"/>
</dbReference>
<dbReference type="AlphaFoldDB" id="A0A3N4IMB1"/>
<keyword evidence="9" id="KW-1185">Reference proteome</keyword>
<organism evidence="8 9">
    <name type="scientific">Ascobolus immersus RN42</name>
    <dbReference type="NCBI Taxonomy" id="1160509"/>
    <lineage>
        <taxon>Eukaryota</taxon>
        <taxon>Fungi</taxon>
        <taxon>Dikarya</taxon>
        <taxon>Ascomycota</taxon>
        <taxon>Pezizomycotina</taxon>
        <taxon>Pezizomycetes</taxon>
        <taxon>Pezizales</taxon>
        <taxon>Ascobolaceae</taxon>
        <taxon>Ascobolus</taxon>
    </lineage>
</organism>
<sequence length="651" mass="72891">MATVSPLTQQARPTFQPKIVSLYKLLFREEDNAGKSEGYWTEFFLLKAYAPGMQQVLEPLSSEDLLHMQPQTRELFSRAVGVIKAGNSPADEHALDTLSIFLRELLAKRYTNLSSDIISLLTGLDNVDAVFTDFVGSLDNIIKNGRTVEQRRKAIHLALTLACGAFQTGLLSYFTHRDFFPALMKFTNDPDTNGLEFEPFLLLGILANYNKFEMQNPYQLRLDDFVNESAMKRIVQQLGKTCTSLRADYVAIHDDIPEGWSLNSMLSYVGLTVLQGGKGKPATPTEPVVDGSKLSFTTLPGAKAAVFLATYDFVHANKLFSYNLVNYKDPSSQTEPPISSFISITSYLVQHAHRSPRAAMYGRVNLTILRILLEDEGICKRLISDETKAPVRLCRQRQPYLPIVRGDRVLLTAILDLITDGISHNLRKKLDVELYIANFTVLSRIISFLARTRTRLTYHWEELWRSLLSFLRFLASYPAELDTLSNIQQVLEQLVSILARSLSDGESFLPTTAAYDDLFYKLIENGDQLIKFRDAYHLDKKGLAAAHIKTLLKVTEHYASLIEENKSKMGKKSLSPEQVSEIIKKGYESLELNADGSSGVNKAQEERYREAGERSFLKQIARMAVKDAKDLVSSSSPSTSGSPPGTPDVSG</sequence>
<dbReference type="Pfam" id="PF08427">
    <property type="entry name" value="ARMH3_C"/>
    <property type="match status" value="1"/>
</dbReference>
<evidence type="ECO:0000256" key="6">
    <source>
        <dbReference type="SAM" id="Phobius"/>
    </source>
</evidence>
<dbReference type="EMBL" id="ML119647">
    <property type="protein sequence ID" value="RPA87009.1"/>
    <property type="molecule type" value="Genomic_DNA"/>
</dbReference>
<keyword evidence="3 6" id="KW-1133">Transmembrane helix</keyword>
<comment type="subcellular location">
    <subcellularLocation>
        <location evidence="1">Membrane</location>
    </subcellularLocation>
</comment>
<dbReference type="PANTHER" id="PTHR13608:SF3">
    <property type="entry name" value="ARMADILLO-LIKE HELICAL DOMAIN-CONTAINING PROTEIN 3"/>
    <property type="match status" value="1"/>
</dbReference>
<evidence type="ECO:0000313" key="8">
    <source>
        <dbReference type="EMBL" id="RPA87009.1"/>
    </source>
</evidence>
<keyword evidence="4 6" id="KW-0472">Membrane</keyword>
<gene>
    <name evidence="8" type="ORF">BJ508DRAFT_410596</name>
</gene>
<dbReference type="GO" id="GO:0005829">
    <property type="term" value="C:cytosol"/>
    <property type="evidence" value="ECO:0007669"/>
    <property type="project" value="TreeGrafter"/>
</dbReference>
<evidence type="ECO:0000256" key="2">
    <source>
        <dbReference type="ARBA" id="ARBA00022692"/>
    </source>
</evidence>
<feature type="domain" description="Armadillo-like helical" evidence="7">
    <location>
        <begin position="402"/>
        <end position="632"/>
    </location>
</feature>
<evidence type="ECO:0000256" key="3">
    <source>
        <dbReference type="ARBA" id="ARBA00022989"/>
    </source>
</evidence>
<feature type="region of interest" description="Disordered" evidence="5">
    <location>
        <begin position="628"/>
        <end position="651"/>
    </location>
</feature>
<dbReference type="InterPro" id="IPR013636">
    <property type="entry name" value="ARMH3_C"/>
</dbReference>
<dbReference type="GO" id="GO:0016020">
    <property type="term" value="C:membrane"/>
    <property type="evidence" value="ECO:0007669"/>
    <property type="project" value="UniProtKB-SubCell"/>
</dbReference>
<evidence type="ECO:0000256" key="4">
    <source>
        <dbReference type="ARBA" id="ARBA00023136"/>
    </source>
</evidence>
<evidence type="ECO:0000313" key="9">
    <source>
        <dbReference type="Proteomes" id="UP000275078"/>
    </source>
</evidence>
<reference evidence="8 9" key="1">
    <citation type="journal article" date="2018" name="Nat. Ecol. Evol.">
        <title>Pezizomycetes genomes reveal the molecular basis of ectomycorrhizal truffle lifestyle.</title>
        <authorList>
            <person name="Murat C."/>
            <person name="Payen T."/>
            <person name="Noel B."/>
            <person name="Kuo A."/>
            <person name="Morin E."/>
            <person name="Chen J."/>
            <person name="Kohler A."/>
            <person name="Krizsan K."/>
            <person name="Balestrini R."/>
            <person name="Da Silva C."/>
            <person name="Montanini B."/>
            <person name="Hainaut M."/>
            <person name="Levati E."/>
            <person name="Barry K.W."/>
            <person name="Belfiori B."/>
            <person name="Cichocki N."/>
            <person name="Clum A."/>
            <person name="Dockter R.B."/>
            <person name="Fauchery L."/>
            <person name="Guy J."/>
            <person name="Iotti M."/>
            <person name="Le Tacon F."/>
            <person name="Lindquist E.A."/>
            <person name="Lipzen A."/>
            <person name="Malagnac F."/>
            <person name="Mello A."/>
            <person name="Molinier V."/>
            <person name="Miyauchi S."/>
            <person name="Poulain J."/>
            <person name="Riccioni C."/>
            <person name="Rubini A."/>
            <person name="Sitrit Y."/>
            <person name="Splivallo R."/>
            <person name="Traeger S."/>
            <person name="Wang M."/>
            <person name="Zifcakova L."/>
            <person name="Wipf D."/>
            <person name="Zambonelli A."/>
            <person name="Paolocci F."/>
            <person name="Nowrousian M."/>
            <person name="Ottonello S."/>
            <person name="Baldrian P."/>
            <person name="Spatafora J.W."/>
            <person name="Henrissat B."/>
            <person name="Nagy L.G."/>
            <person name="Aury J.M."/>
            <person name="Wincker P."/>
            <person name="Grigoriev I.V."/>
            <person name="Bonfante P."/>
            <person name="Martin F.M."/>
        </authorList>
    </citation>
    <scope>NUCLEOTIDE SEQUENCE [LARGE SCALE GENOMIC DNA]</scope>
    <source>
        <strain evidence="8 9">RN42</strain>
    </source>
</reference>
<proteinExistence type="predicted"/>
<evidence type="ECO:0000256" key="1">
    <source>
        <dbReference type="ARBA" id="ARBA00004370"/>
    </source>
</evidence>
<accession>A0A3N4IMB1</accession>
<name>A0A3N4IMB1_ASCIM</name>
<feature type="compositionally biased region" description="Low complexity" evidence="5">
    <location>
        <begin position="633"/>
        <end position="643"/>
    </location>
</feature>
<dbReference type="PANTHER" id="PTHR13608">
    <property type="entry name" value="ARMADILLO-LIKE HELICAL DOMAIN-CONTAINING PROTEIN 3"/>
    <property type="match status" value="1"/>
</dbReference>
<evidence type="ECO:0000256" key="5">
    <source>
        <dbReference type="SAM" id="MobiDB-lite"/>
    </source>
</evidence>
<feature type="transmembrane region" description="Helical" evidence="6">
    <location>
        <begin position="154"/>
        <end position="174"/>
    </location>
</feature>
<dbReference type="OrthoDB" id="2012278at2759"/>
<dbReference type="SMART" id="SM01158">
    <property type="entry name" value="DUF1741"/>
    <property type="match status" value="1"/>
</dbReference>
<protein>
    <submittedName>
        <fullName evidence="8">DUF1741-domain-containing protein</fullName>
    </submittedName>
</protein>
<evidence type="ECO:0000259" key="7">
    <source>
        <dbReference type="SMART" id="SM01158"/>
    </source>
</evidence>